<dbReference type="GO" id="GO:0004519">
    <property type="term" value="F:endonuclease activity"/>
    <property type="evidence" value="ECO:0007669"/>
    <property type="project" value="UniProtKB-KW"/>
</dbReference>
<accession>A0A411P222</accession>
<evidence type="ECO:0000313" key="2">
    <source>
        <dbReference type="EMBL" id="QBF58422.1"/>
    </source>
</evidence>
<dbReference type="GeneID" id="39698150"/>
<keyword evidence="2" id="KW-0378">Hydrolase</keyword>
<dbReference type="FunFam" id="3.10.28.10:FF:000010">
    <property type="entry name" value="LAGLIDADG homing endonuclease I-LtrII"/>
    <property type="match status" value="1"/>
</dbReference>
<reference evidence="2" key="2">
    <citation type="submission" date="2019-02" db="EMBL/GenBank/DDBJ databases">
        <authorList>
            <person name="Wang S.J."/>
            <person name="Fang M.L."/>
            <person name="Xu J.P."/>
            <person name="Jiang L.L."/>
            <person name="Zhou D.Y."/>
            <person name="Zhang Y."/>
        </authorList>
    </citation>
    <scope>NUCLEOTIDE SEQUENCE</scope>
    <source>
        <strain evidence="2">1835</strain>
    </source>
</reference>
<geneLocation type="mitochondrion" evidence="2"/>
<dbReference type="EMBL" id="MK547647">
    <property type="protein sequence ID" value="QBF58422.1"/>
    <property type="molecule type" value="Genomic_DNA"/>
</dbReference>
<feature type="domain" description="Homing endonuclease LAGLIDADG" evidence="1">
    <location>
        <begin position="2"/>
        <end position="55"/>
    </location>
</feature>
<dbReference type="PANTHER" id="PTHR36181">
    <property type="entry name" value="INTRON-ENCODED ENDONUCLEASE AI3-RELATED"/>
    <property type="match status" value="1"/>
</dbReference>
<dbReference type="SUPFAM" id="SSF55608">
    <property type="entry name" value="Homing endonucleases"/>
    <property type="match status" value="2"/>
</dbReference>
<keyword evidence="2" id="KW-0496">Mitochondrion</keyword>
<dbReference type="InterPro" id="IPR004860">
    <property type="entry name" value="LAGLIDADG_dom"/>
</dbReference>
<dbReference type="GO" id="GO:0005739">
    <property type="term" value="C:mitochondrion"/>
    <property type="evidence" value="ECO:0007669"/>
    <property type="project" value="UniProtKB-ARBA"/>
</dbReference>
<feature type="domain" description="Homing endonuclease LAGLIDADG" evidence="1">
    <location>
        <begin position="114"/>
        <end position="212"/>
    </location>
</feature>
<dbReference type="RefSeq" id="YP_009574621.1">
    <property type="nucleotide sequence ID" value="NC_041448.1"/>
</dbReference>
<proteinExistence type="predicted"/>
<dbReference type="InterPro" id="IPR051289">
    <property type="entry name" value="LAGLIDADG_Endonuclease"/>
</dbReference>
<organism evidence="2">
    <name type="scientific">Orbilia dorsalia</name>
    <dbReference type="NCBI Taxonomy" id="661577"/>
    <lineage>
        <taxon>Eukaryota</taxon>
        <taxon>Fungi</taxon>
        <taxon>Dikarya</taxon>
        <taxon>Ascomycota</taxon>
        <taxon>Pezizomycotina</taxon>
        <taxon>Orbiliomycetes</taxon>
        <taxon>Orbiliales</taxon>
        <taxon>Orbiliaceae</taxon>
        <taxon>Orbilia</taxon>
    </lineage>
</organism>
<name>A0A411P222_9PEZI</name>
<sequence length="246" mass="27966">MQLYFGVGKISEATKDRVVYRVLSLNDLIQVIIPHFEKYPLLAQKKADFLLFKSALKLINEGKHLLKEGLIEIVNIKASMNRGLSLVLKQNFPGVMPVERLLISNQIIADPSWLAGFTSAEGFFFVSVGKSKNKTGYAVSLWFTLTQDSRDVNLFEVIKNYLNCGNVLVSTKDPVVKFNVTKFTDNFNIVVPFFSKFNLWAKSKDFLDFCRVAELINDKSHLTNEGLEKILKIKSEMNTGRKFNEV</sequence>
<dbReference type="AlphaFoldDB" id="A0A411P222"/>
<keyword evidence="2" id="KW-0255">Endonuclease</keyword>
<gene>
    <name evidence="2" type="primary">orf112</name>
    <name evidence="2" type="ORF">1835-41</name>
</gene>
<dbReference type="Gene3D" id="3.10.28.10">
    <property type="entry name" value="Homing endonucleases"/>
    <property type="match status" value="2"/>
</dbReference>
<dbReference type="PANTHER" id="PTHR36181:SF4">
    <property type="entry name" value="LAGLIDADG ENDONUCLEASE"/>
    <property type="match status" value="1"/>
</dbReference>
<reference evidence="2" key="1">
    <citation type="journal article" date="2019" name="Mitochondrial DNA Part B Resour">
        <title>Complete mitochondrial genome and phylogenetic analysis of Orbilia dorsalia, a species producing mature sexual structures on culture.</title>
        <authorList>
            <person name="Wang S."/>
            <person name="Fang M."/>
            <person name="Xu J."/>
            <person name="Jiang L."/>
            <person name="Zhou D."/>
            <person name="Zhang K.-Q."/>
            <person name="Zhang Y."/>
        </authorList>
    </citation>
    <scope>NUCLEOTIDE SEQUENCE</scope>
    <source>
        <strain evidence="2">1835</strain>
    </source>
</reference>
<keyword evidence="2" id="KW-0540">Nuclease</keyword>
<dbReference type="Pfam" id="PF00961">
    <property type="entry name" value="LAGLIDADG_1"/>
    <property type="match status" value="2"/>
</dbReference>
<dbReference type="InterPro" id="IPR027434">
    <property type="entry name" value="Homing_endonucl"/>
</dbReference>
<evidence type="ECO:0000259" key="1">
    <source>
        <dbReference type="Pfam" id="PF00961"/>
    </source>
</evidence>
<protein>
    <submittedName>
        <fullName evidence="2">LAGLIDADG endonuclease</fullName>
    </submittedName>
</protein>